<feature type="domain" description="AB hydrolase-1" evidence="12">
    <location>
        <begin position="137"/>
        <end position="436"/>
    </location>
</feature>
<dbReference type="GO" id="GO:0016020">
    <property type="term" value="C:membrane"/>
    <property type="evidence" value="ECO:0007669"/>
    <property type="project" value="UniProtKB-SubCell"/>
</dbReference>
<evidence type="ECO:0000256" key="2">
    <source>
        <dbReference type="ARBA" id="ARBA00010701"/>
    </source>
</evidence>
<evidence type="ECO:0000256" key="4">
    <source>
        <dbReference type="ARBA" id="ARBA00022729"/>
    </source>
</evidence>
<dbReference type="InterPro" id="IPR025483">
    <property type="entry name" value="Lipase_euk"/>
</dbReference>
<dbReference type="PANTHER" id="PTHR11005">
    <property type="entry name" value="LYSOSOMAL ACID LIPASE-RELATED"/>
    <property type="match status" value="1"/>
</dbReference>
<keyword evidence="7" id="KW-1133">Transmembrane helix</keyword>
<feature type="active site" description="Nucleophile" evidence="11">
    <location>
        <position position="232"/>
    </location>
</feature>
<dbReference type="InterPro" id="IPR000073">
    <property type="entry name" value="AB_hydrolase_1"/>
</dbReference>
<evidence type="ECO:0000256" key="7">
    <source>
        <dbReference type="ARBA" id="ARBA00022989"/>
    </source>
</evidence>
<name>A0A1E3PLL3_9ASCO</name>
<evidence type="ECO:0000256" key="10">
    <source>
        <dbReference type="ARBA" id="ARBA00023180"/>
    </source>
</evidence>
<keyword evidence="5 13" id="KW-0378">Hydrolase</keyword>
<feature type="non-terminal residue" evidence="13">
    <location>
        <position position="451"/>
    </location>
</feature>
<dbReference type="AlphaFoldDB" id="A0A1E3PLL3"/>
<keyword evidence="14" id="KW-1185">Reference proteome</keyword>
<keyword evidence="6" id="KW-0442">Lipid degradation</keyword>
<keyword evidence="4" id="KW-0732">Signal</keyword>
<keyword evidence="9" id="KW-0472">Membrane</keyword>
<accession>A0A1E3PLL3</accession>
<gene>
    <name evidence="13" type="ORF">NADFUDRAFT_10480</name>
</gene>
<evidence type="ECO:0000256" key="5">
    <source>
        <dbReference type="ARBA" id="ARBA00022801"/>
    </source>
</evidence>
<evidence type="ECO:0000259" key="12">
    <source>
        <dbReference type="Pfam" id="PF00561"/>
    </source>
</evidence>
<dbReference type="STRING" id="857566.A0A1E3PLL3"/>
<dbReference type="PIRSF" id="PIRSF000862">
    <property type="entry name" value="Steryl_ester_lip"/>
    <property type="match status" value="1"/>
</dbReference>
<evidence type="ECO:0000256" key="3">
    <source>
        <dbReference type="ARBA" id="ARBA00022692"/>
    </source>
</evidence>
<dbReference type="GO" id="GO:0016788">
    <property type="term" value="F:hydrolase activity, acting on ester bonds"/>
    <property type="evidence" value="ECO:0007669"/>
    <property type="project" value="InterPro"/>
</dbReference>
<evidence type="ECO:0000256" key="9">
    <source>
        <dbReference type="ARBA" id="ARBA00023136"/>
    </source>
</evidence>
<evidence type="ECO:0000256" key="1">
    <source>
        <dbReference type="ARBA" id="ARBA00004167"/>
    </source>
</evidence>
<dbReference type="InterPro" id="IPR029058">
    <property type="entry name" value="AB_hydrolase_fold"/>
</dbReference>
<dbReference type="SUPFAM" id="SSF53474">
    <property type="entry name" value="alpha/beta-Hydrolases"/>
    <property type="match status" value="1"/>
</dbReference>
<keyword evidence="8" id="KW-0443">Lipid metabolism</keyword>
<protein>
    <submittedName>
        <fullName evidence="13">Alpha/beta-hydrolase</fullName>
    </submittedName>
</protein>
<dbReference type="EMBL" id="KV454408">
    <property type="protein sequence ID" value="ODQ66331.1"/>
    <property type="molecule type" value="Genomic_DNA"/>
</dbReference>
<dbReference type="Pfam" id="PF00561">
    <property type="entry name" value="Abhydrolase_1"/>
    <property type="match status" value="1"/>
</dbReference>
<evidence type="ECO:0000256" key="8">
    <source>
        <dbReference type="ARBA" id="ARBA00023098"/>
    </source>
</evidence>
<reference evidence="13 14" key="1">
    <citation type="journal article" date="2016" name="Proc. Natl. Acad. Sci. U.S.A.">
        <title>Comparative genomics of biotechnologically important yeasts.</title>
        <authorList>
            <person name="Riley R."/>
            <person name="Haridas S."/>
            <person name="Wolfe K.H."/>
            <person name="Lopes M.R."/>
            <person name="Hittinger C.T."/>
            <person name="Goeker M."/>
            <person name="Salamov A.A."/>
            <person name="Wisecaver J.H."/>
            <person name="Long T.M."/>
            <person name="Calvey C.H."/>
            <person name="Aerts A.L."/>
            <person name="Barry K.W."/>
            <person name="Choi C."/>
            <person name="Clum A."/>
            <person name="Coughlan A.Y."/>
            <person name="Deshpande S."/>
            <person name="Douglass A.P."/>
            <person name="Hanson S.J."/>
            <person name="Klenk H.-P."/>
            <person name="LaButti K.M."/>
            <person name="Lapidus A."/>
            <person name="Lindquist E.A."/>
            <person name="Lipzen A.M."/>
            <person name="Meier-Kolthoff J.P."/>
            <person name="Ohm R.A."/>
            <person name="Otillar R.P."/>
            <person name="Pangilinan J.L."/>
            <person name="Peng Y."/>
            <person name="Rokas A."/>
            <person name="Rosa C.A."/>
            <person name="Scheuner C."/>
            <person name="Sibirny A.A."/>
            <person name="Slot J.C."/>
            <person name="Stielow J.B."/>
            <person name="Sun H."/>
            <person name="Kurtzman C.P."/>
            <person name="Blackwell M."/>
            <person name="Grigoriev I.V."/>
            <person name="Jeffries T.W."/>
        </authorList>
    </citation>
    <scope>NUCLEOTIDE SEQUENCE [LARGE SCALE GENOMIC DNA]</scope>
    <source>
        <strain evidence="13 14">DSM 6958</strain>
    </source>
</reference>
<feature type="active site" description="Charge relay system" evidence="11">
    <location>
        <position position="401"/>
    </location>
</feature>
<evidence type="ECO:0000313" key="14">
    <source>
        <dbReference type="Proteomes" id="UP000095009"/>
    </source>
</evidence>
<feature type="active site" description="Charge relay system" evidence="11">
    <location>
        <position position="430"/>
    </location>
</feature>
<keyword evidence="3" id="KW-0812">Transmembrane</keyword>
<dbReference type="GO" id="GO:0016042">
    <property type="term" value="P:lipid catabolic process"/>
    <property type="evidence" value="ECO:0007669"/>
    <property type="project" value="UniProtKB-KW"/>
</dbReference>
<dbReference type="FunFam" id="3.40.50.1820:FF:000095">
    <property type="entry name" value="Triglyceride lipase-cholesterol esterase"/>
    <property type="match status" value="1"/>
</dbReference>
<comment type="subcellular location">
    <subcellularLocation>
        <location evidence="1">Membrane</location>
        <topology evidence="1">Single-pass membrane protein</topology>
    </subcellularLocation>
</comment>
<dbReference type="Gene3D" id="3.40.50.1820">
    <property type="entry name" value="alpha/beta hydrolase"/>
    <property type="match status" value="1"/>
</dbReference>
<evidence type="ECO:0000256" key="11">
    <source>
        <dbReference type="PIRSR" id="PIRSR000862-1"/>
    </source>
</evidence>
<evidence type="ECO:0000256" key="6">
    <source>
        <dbReference type="ARBA" id="ARBA00022963"/>
    </source>
</evidence>
<comment type="similarity">
    <text evidence="2">Belongs to the AB hydrolase superfamily. Lipase family.</text>
</comment>
<dbReference type="OrthoDB" id="9974421at2759"/>
<sequence>MYIPFLGRLRVWEWPVLVFSVALVLIEYMVATVTTLLPAPVIRAFDWLTRVLWRWIMGVTMNSRMRAVVASRDGGNPLVDEEPLSSGLDHESTHFEQMCSSYGYSIEEHIVRTQDGYLLGLFRILHRNNTLKATNRPVVYLHHGLLMNSEVWVTNLEKRSCIPLVLADAGYDVWLGNNRGNKYSKKHLKLDSNGRAFWNFCLDEFALFDIPDSINYILSTTEQAQLSYIGFSQGSAQAFAALAVDPQLNKRVNTVIALAPALAPPGLNNRIVDAFMKASPSLFFLIFGHRILLPSATFWQSLVYPPLFIRLIDTSISFLFNWQSLNISQAQRRVSYRHLYSYTSVKSIVHWFQIMRRAQFNMYDDAILGRRESRWSKFYKVASFPTKNIKCPITLIYGTVDSLVDIDLMLSQLPTKPGQVKAVGVTDYEHLDIIWSDNVYKKVMPHILSNL</sequence>
<dbReference type="Proteomes" id="UP000095009">
    <property type="component" value="Unassembled WGS sequence"/>
</dbReference>
<organism evidence="13 14">
    <name type="scientific">Nadsonia fulvescens var. elongata DSM 6958</name>
    <dbReference type="NCBI Taxonomy" id="857566"/>
    <lineage>
        <taxon>Eukaryota</taxon>
        <taxon>Fungi</taxon>
        <taxon>Dikarya</taxon>
        <taxon>Ascomycota</taxon>
        <taxon>Saccharomycotina</taxon>
        <taxon>Dipodascomycetes</taxon>
        <taxon>Dipodascales</taxon>
        <taxon>Dipodascales incertae sedis</taxon>
        <taxon>Nadsonia</taxon>
    </lineage>
</organism>
<evidence type="ECO:0000313" key="13">
    <source>
        <dbReference type="EMBL" id="ODQ66331.1"/>
    </source>
</evidence>
<proteinExistence type="inferred from homology"/>
<keyword evidence="10" id="KW-0325">Glycoprotein</keyword>